<comment type="caution">
    <text evidence="2">The sequence shown here is derived from an EMBL/GenBank/DDBJ whole genome shotgun (WGS) entry which is preliminary data.</text>
</comment>
<proteinExistence type="predicted"/>
<gene>
    <name evidence="2" type="ORF">GCM10022254_65470</name>
</gene>
<evidence type="ECO:0000256" key="1">
    <source>
        <dbReference type="SAM" id="MobiDB-lite"/>
    </source>
</evidence>
<accession>A0ABP8CLA2</accession>
<evidence type="ECO:0000313" key="3">
    <source>
        <dbReference type="Proteomes" id="UP001501710"/>
    </source>
</evidence>
<dbReference type="EMBL" id="BAABAS010000026">
    <property type="protein sequence ID" value="GAA4240518.1"/>
    <property type="molecule type" value="Genomic_DNA"/>
</dbReference>
<dbReference type="Proteomes" id="UP001501710">
    <property type="component" value="Unassembled WGS sequence"/>
</dbReference>
<reference evidence="3" key="1">
    <citation type="journal article" date="2019" name="Int. J. Syst. Evol. Microbiol.">
        <title>The Global Catalogue of Microorganisms (GCM) 10K type strain sequencing project: providing services to taxonomists for standard genome sequencing and annotation.</title>
        <authorList>
            <consortium name="The Broad Institute Genomics Platform"/>
            <consortium name="The Broad Institute Genome Sequencing Center for Infectious Disease"/>
            <person name="Wu L."/>
            <person name="Ma J."/>
        </authorList>
    </citation>
    <scope>NUCLEOTIDE SEQUENCE [LARGE SCALE GENOMIC DNA]</scope>
    <source>
        <strain evidence="3">JCM 17440</strain>
    </source>
</reference>
<keyword evidence="3" id="KW-1185">Reference proteome</keyword>
<feature type="region of interest" description="Disordered" evidence="1">
    <location>
        <begin position="37"/>
        <end position="69"/>
    </location>
</feature>
<name>A0ABP8CLA2_9ACTN</name>
<protein>
    <submittedName>
        <fullName evidence="2">Uncharacterized protein</fullName>
    </submittedName>
</protein>
<sequence length="69" mass="7764">MLSHMREDLGLVPEQALPHLLLSGPNLIQRPLVLGQLPNEPKDRRNILNSRTPNHHPTLKHPQAAKASR</sequence>
<evidence type="ECO:0000313" key="2">
    <source>
        <dbReference type="EMBL" id="GAA4240518.1"/>
    </source>
</evidence>
<organism evidence="2 3">
    <name type="scientific">Actinomadura meridiana</name>
    <dbReference type="NCBI Taxonomy" id="559626"/>
    <lineage>
        <taxon>Bacteria</taxon>
        <taxon>Bacillati</taxon>
        <taxon>Actinomycetota</taxon>
        <taxon>Actinomycetes</taxon>
        <taxon>Streptosporangiales</taxon>
        <taxon>Thermomonosporaceae</taxon>
        <taxon>Actinomadura</taxon>
    </lineage>
</organism>